<keyword evidence="2" id="KW-1185">Reference proteome</keyword>
<sequence>MFQLRYLDILLAFPLNISSLAFQQIDARKYHIYLNRTLNLITQQFFHQFLSKLLKILIFKALLSLYKKSYLLIMKNREFKTISEFLFQAILLFLLQDQKLRFMKEFF</sequence>
<accession>A0A8S1K0F8</accession>
<organism evidence="1 2">
    <name type="scientific">Paramecium sonneborni</name>
    <dbReference type="NCBI Taxonomy" id="65129"/>
    <lineage>
        <taxon>Eukaryota</taxon>
        <taxon>Sar</taxon>
        <taxon>Alveolata</taxon>
        <taxon>Ciliophora</taxon>
        <taxon>Intramacronucleata</taxon>
        <taxon>Oligohymenophorea</taxon>
        <taxon>Peniculida</taxon>
        <taxon>Parameciidae</taxon>
        <taxon>Paramecium</taxon>
    </lineage>
</organism>
<dbReference type="Proteomes" id="UP000692954">
    <property type="component" value="Unassembled WGS sequence"/>
</dbReference>
<dbReference type="EMBL" id="CAJJDN010000003">
    <property type="protein sequence ID" value="CAD8048816.1"/>
    <property type="molecule type" value="Genomic_DNA"/>
</dbReference>
<reference evidence="1" key="1">
    <citation type="submission" date="2021-01" db="EMBL/GenBank/DDBJ databases">
        <authorList>
            <consortium name="Genoscope - CEA"/>
            <person name="William W."/>
        </authorList>
    </citation>
    <scope>NUCLEOTIDE SEQUENCE</scope>
</reference>
<evidence type="ECO:0000313" key="2">
    <source>
        <dbReference type="Proteomes" id="UP000692954"/>
    </source>
</evidence>
<dbReference type="AlphaFoldDB" id="A0A8S1K0F8"/>
<proteinExistence type="predicted"/>
<comment type="caution">
    <text evidence="1">The sequence shown here is derived from an EMBL/GenBank/DDBJ whole genome shotgun (WGS) entry which is preliminary data.</text>
</comment>
<name>A0A8S1K0F8_9CILI</name>
<evidence type="ECO:0000313" key="1">
    <source>
        <dbReference type="EMBL" id="CAD8048816.1"/>
    </source>
</evidence>
<gene>
    <name evidence="1" type="ORF">PSON_ATCC_30995.1.T0030431</name>
</gene>
<protein>
    <submittedName>
        <fullName evidence="1">Uncharacterized protein</fullName>
    </submittedName>
</protein>